<dbReference type="Proteomes" id="UP000593626">
    <property type="component" value="Chromosome"/>
</dbReference>
<keyword evidence="3" id="KW-1185">Reference proteome</keyword>
<feature type="domain" description="NERD" evidence="1">
    <location>
        <begin position="36"/>
        <end position="146"/>
    </location>
</feature>
<evidence type="ECO:0000313" key="2">
    <source>
        <dbReference type="EMBL" id="QPC46840.1"/>
    </source>
</evidence>
<organism evidence="2 3">
    <name type="scientific">Mangrovibacillus cuniculi</name>
    <dbReference type="NCBI Taxonomy" id="2593652"/>
    <lineage>
        <taxon>Bacteria</taxon>
        <taxon>Bacillati</taxon>
        <taxon>Bacillota</taxon>
        <taxon>Bacilli</taxon>
        <taxon>Bacillales</taxon>
        <taxon>Bacillaceae</taxon>
        <taxon>Mangrovibacillus</taxon>
    </lineage>
</organism>
<dbReference type="EMBL" id="CP049742">
    <property type="protein sequence ID" value="QPC46840.1"/>
    <property type="molecule type" value="Genomic_DNA"/>
</dbReference>
<reference evidence="2 3" key="1">
    <citation type="submission" date="2019-07" db="EMBL/GenBank/DDBJ databases">
        <title>Genome sequence of 2 isolates from Red Sea Mangroves.</title>
        <authorList>
            <person name="Sefrji F."/>
            <person name="Michoud G."/>
            <person name="Merlino G."/>
            <person name="Daffonchio D."/>
        </authorList>
    </citation>
    <scope>NUCLEOTIDE SEQUENCE [LARGE SCALE GENOMIC DNA]</scope>
    <source>
        <strain evidence="2 3">R1DC41</strain>
    </source>
</reference>
<dbReference type="InterPro" id="IPR011528">
    <property type="entry name" value="NERD"/>
</dbReference>
<evidence type="ECO:0000313" key="3">
    <source>
        <dbReference type="Proteomes" id="UP000593626"/>
    </source>
</evidence>
<dbReference type="AlphaFoldDB" id="A0A7S8CBC1"/>
<dbReference type="PROSITE" id="PS50965">
    <property type="entry name" value="NERD"/>
    <property type="match status" value="1"/>
</dbReference>
<accession>A0A7S8CBC1</accession>
<name>A0A7S8CBC1_9BACI</name>
<gene>
    <name evidence="2" type="ORF">G8O30_07630</name>
</gene>
<proteinExistence type="predicted"/>
<sequence>MKKEREEPLELKLLKVLKRRTVLNEQLKRRIMALEKGYEGERRFDKVFQGSLGNCLFLNDLHFSHDSNYFQIDSLLISALGIHLYEIKNMEQEYFMEDNKLFKFPRYEISNPLNQLSRTELLFKQMLQKYELRVDFNPYVVFINPNFTLLQAPINKRIILPTQINHHLQSLSKKLPPLPPTKFELAKEILSLETTERVIREMPTYTFEELRKGVSCLRCGGLNTKREYRMIKCLTCSNVNSLDESILHTIDEFELLFPFERLTTSIIVNWCNQEISPSIALRILKKRYEMQKTKRWSYFVPIETTKK</sequence>
<dbReference type="KEGG" id="mcui:G8O30_07630"/>
<evidence type="ECO:0000259" key="1">
    <source>
        <dbReference type="PROSITE" id="PS50965"/>
    </source>
</evidence>
<protein>
    <submittedName>
        <fullName evidence="2">NERD domain-containing protein</fullName>
    </submittedName>
</protein>
<dbReference type="Pfam" id="PF08378">
    <property type="entry name" value="NERD"/>
    <property type="match status" value="1"/>
</dbReference>
<dbReference type="RefSeq" id="WP_239674377.1">
    <property type="nucleotide sequence ID" value="NZ_CP049742.1"/>
</dbReference>